<organism evidence="1 2">
    <name type="scientific">Moniliophthora roreri</name>
    <name type="common">Frosty pod rot fungus</name>
    <name type="synonym">Monilia roreri</name>
    <dbReference type="NCBI Taxonomy" id="221103"/>
    <lineage>
        <taxon>Eukaryota</taxon>
        <taxon>Fungi</taxon>
        <taxon>Dikarya</taxon>
        <taxon>Basidiomycota</taxon>
        <taxon>Agaricomycotina</taxon>
        <taxon>Agaricomycetes</taxon>
        <taxon>Agaricomycetidae</taxon>
        <taxon>Agaricales</taxon>
        <taxon>Marasmiineae</taxon>
        <taxon>Marasmiaceae</taxon>
        <taxon>Moniliophthora</taxon>
    </lineage>
</organism>
<accession>A0A0W0EUD4</accession>
<comment type="caution">
    <text evidence="1">The sequence shown here is derived from an EMBL/GenBank/DDBJ whole genome shotgun (WGS) entry which is preliminary data.</text>
</comment>
<gene>
    <name evidence="1" type="ORF">WG66_19753</name>
</gene>
<protein>
    <submittedName>
        <fullName evidence="1">Uncharacterized protein</fullName>
    </submittedName>
</protein>
<dbReference type="Proteomes" id="UP000054988">
    <property type="component" value="Unassembled WGS sequence"/>
</dbReference>
<evidence type="ECO:0000313" key="2">
    <source>
        <dbReference type="Proteomes" id="UP000054988"/>
    </source>
</evidence>
<proteinExistence type="predicted"/>
<reference evidence="1 2" key="1">
    <citation type="submission" date="2015-12" db="EMBL/GenBank/DDBJ databases">
        <title>Draft genome sequence of Moniliophthora roreri, the causal agent of frosty pod rot of cacao.</title>
        <authorList>
            <person name="Aime M.C."/>
            <person name="Diaz-Valderrama J.R."/>
            <person name="Kijpornyongpan T."/>
            <person name="Phillips-Mora W."/>
        </authorList>
    </citation>
    <scope>NUCLEOTIDE SEQUENCE [LARGE SCALE GENOMIC DNA]</scope>
    <source>
        <strain evidence="1 2">MCA 2952</strain>
    </source>
</reference>
<dbReference type="AlphaFoldDB" id="A0A0W0EUD4"/>
<name>A0A0W0EUD4_MONRR</name>
<evidence type="ECO:0000313" key="1">
    <source>
        <dbReference type="EMBL" id="KTB27671.1"/>
    </source>
</evidence>
<sequence length="25" mass="3025">MQELTYISIVWCFNMNQREFQASSV</sequence>
<dbReference type="EMBL" id="LATX01002526">
    <property type="protein sequence ID" value="KTB27671.1"/>
    <property type="molecule type" value="Genomic_DNA"/>
</dbReference>